<feature type="transmembrane region" description="Helical" evidence="1">
    <location>
        <begin position="12"/>
        <end position="32"/>
    </location>
</feature>
<reference evidence="2 3" key="1">
    <citation type="journal article" date="2016" name="Nat. Commun.">
        <title>Thousands of microbial genomes shed light on interconnected biogeochemical processes in an aquifer system.</title>
        <authorList>
            <person name="Anantharaman K."/>
            <person name="Brown C.T."/>
            <person name="Hug L.A."/>
            <person name="Sharon I."/>
            <person name="Castelle C.J."/>
            <person name="Probst A.J."/>
            <person name="Thomas B.C."/>
            <person name="Singh A."/>
            <person name="Wilkins M.J."/>
            <person name="Karaoz U."/>
            <person name="Brodie E.L."/>
            <person name="Williams K.H."/>
            <person name="Hubbard S.S."/>
            <person name="Banfield J.F."/>
        </authorList>
    </citation>
    <scope>NUCLEOTIDE SEQUENCE [LARGE SCALE GENOMIC DNA]</scope>
</reference>
<feature type="transmembrane region" description="Helical" evidence="1">
    <location>
        <begin position="38"/>
        <end position="62"/>
    </location>
</feature>
<gene>
    <name evidence="2" type="ORF">A2Z24_00580</name>
</gene>
<sequence>MPKTTFGKWSVGLIVFAFLFFFVLRRLLTILVPLGNSIAFFLVFVSGLFFIAGTISGVLAVFKSKERSPTVYILTVVGLLASAFFIAEVVSPH</sequence>
<dbReference type="EMBL" id="MHCT01000025">
    <property type="protein sequence ID" value="OGY25640.1"/>
    <property type="molecule type" value="Genomic_DNA"/>
</dbReference>
<evidence type="ECO:0000256" key="1">
    <source>
        <dbReference type="SAM" id="Phobius"/>
    </source>
</evidence>
<organism evidence="2 3">
    <name type="scientific">Candidatus Woykebacteria bacterium RBG_16_44_10</name>
    <dbReference type="NCBI Taxonomy" id="1802597"/>
    <lineage>
        <taxon>Bacteria</taxon>
        <taxon>Candidatus Woykeibacteriota</taxon>
    </lineage>
</organism>
<dbReference type="STRING" id="1802597.A2Z24_00580"/>
<keyword evidence="1" id="KW-0812">Transmembrane</keyword>
<dbReference type="Proteomes" id="UP000177588">
    <property type="component" value="Unassembled WGS sequence"/>
</dbReference>
<protein>
    <recommendedName>
        <fullName evidence="4">Major facilitator superfamily (MFS) profile domain-containing protein</fullName>
    </recommendedName>
</protein>
<proteinExistence type="predicted"/>
<evidence type="ECO:0000313" key="3">
    <source>
        <dbReference type="Proteomes" id="UP000177588"/>
    </source>
</evidence>
<accession>A0A1G1WDT3</accession>
<keyword evidence="1" id="KW-1133">Transmembrane helix</keyword>
<feature type="transmembrane region" description="Helical" evidence="1">
    <location>
        <begin position="69"/>
        <end position="87"/>
    </location>
</feature>
<evidence type="ECO:0000313" key="2">
    <source>
        <dbReference type="EMBL" id="OGY25640.1"/>
    </source>
</evidence>
<comment type="caution">
    <text evidence="2">The sequence shown here is derived from an EMBL/GenBank/DDBJ whole genome shotgun (WGS) entry which is preliminary data.</text>
</comment>
<keyword evidence="1" id="KW-0472">Membrane</keyword>
<dbReference type="AlphaFoldDB" id="A0A1G1WDT3"/>
<name>A0A1G1WDT3_9BACT</name>
<evidence type="ECO:0008006" key="4">
    <source>
        <dbReference type="Google" id="ProtNLM"/>
    </source>
</evidence>